<dbReference type="EMBL" id="AASDBN010000062">
    <property type="protein sequence ID" value="EFB1700036.1"/>
    <property type="molecule type" value="Genomic_DNA"/>
</dbReference>
<accession>A0A1V2G3Q3</accession>
<gene>
    <name evidence="1" type="ORF">FJQ40_22035</name>
    <name evidence="2" type="ORF">FVB16_11625</name>
</gene>
<organism evidence="2 3">
    <name type="scientific">Escherichia coli</name>
    <dbReference type="NCBI Taxonomy" id="562"/>
    <lineage>
        <taxon>Bacteria</taxon>
        <taxon>Pseudomonadati</taxon>
        <taxon>Pseudomonadota</taxon>
        <taxon>Gammaproteobacteria</taxon>
        <taxon>Enterobacterales</taxon>
        <taxon>Enterobacteriaceae</taxon>
        <taxon>Escherichia</taxon>
    </lineage>
</organism>
<evidence type="ECO:0000313" key="3">
    <source>
        <dbReference type="Proteomes" id="UP000392867"/>
    </source>
</evidence>
<protein>
    <submittedName>
        <fullName evidence="2">DUF4411 family protein</fullName>
    </submittedName>
</protein>
<name>A0A1V2G3Q3_ECOLX</name>
<dbReference type="Proteomes" id="UP000392867">
    <property type="component" value="Unassembled WGS sequence"/>
</dbReference>
<dbReference type="InterPro" id="IPR016541">
    <property type="entry name" value="UCP008505"/>
</dbReference>
<sequence length="170" mass="19520">MIHNGKFLIDSNVFIEAKNFAYNFNYCKIFWDFLLALHINGLIYSINAVKKELCAKDDPLCKWIKEELPSSFFEDEHSSIENYAKLINWSTKLDVTEKAKFDFASHEKADAFLIAHAMTHGYTIITHEKPSGGKPKKRIMIPDAAASHGVKTLTLYEFLPRYASHNFSLK</sequence>
<dbReference type="Proteomes" id="UP000533284">
    <property type="component" value="Unassembled WGS sequence"/>
</dbReference>
<dbReference type="Pfam" id="PF14367">
    <property type="entry name" value="DUF4411"/>
    <property type="match status" value="1"/>
</dbReference>
<dbReference type="EMBL" id="VOTT01000188">
    <property type="protein sequence ID" value="MPU49469.1"/>
    <property type="molecule type" value="Genomic_DNA"/>
</dbReference>
<reference evidence="1 4" key="1">
    <citation type="submission" date="2019-06" db="EMBL/GenBank/DDBJ databases">
        <authorList>
            <consortium name="GenomeTrakr network: Whole genome sequencing for foodborne pathogen traceback"/>
        </authorList>
    </citation>
    <scope>NUCLEOTIDE SEQUENCE [LARGE SCALE GENOMIC DNA]</scope>
    <source>
        <strain evidence="1 4">PSU-1847</strain>
    </source>
</reference>
<comment type="caution">
    <text evidence="2">The sequence shown here is derived from an EMBL/GenBank/DDBJ whole genome shotgun (WGS) entry which is preliminary data.</text>
</comment>
<proteinExistence type="predicted"/>
<dbReference type="AlphaFoldDB" id="A0A1V2G3Q3"/>
<reference evidence="2 3" key="2">
    <citation type="submission" date="2019-08" db="EMBL/GenBank/DDBJ databases">
        <title>Identification of Water Treatment Resistant and Multidrug Resistant Urinary Pathogenic Escherichia coli in Wastewater.</title>
        <authorList>
            <person name="Neumann N."/>
        </authorList>
    </citation>
    <scope>NUCLEOTIDE SEQUENCE [LARGE SCALE GENOMIC DNA]</scope>
    <source>
        <strain evidence="2 3">WU2356</strain>
    </source>
</reference>
<evidence type="ECO:0000313" key="1">
    <source>
        <dbReference type="EMBL" id="EFB1700036.1"/>
    </source>
</evidence>
<dbReference type="RefSeq" id="WP_000581650.1">
    <property type="nucleotide sequence ID" value="NZ_AP024114.1"/>
</dbReference>
<evidence type="ECO:0000313" key="4">
    <source>
        <dbReference type="Proteomes" id="UP000533284"/>
    </source>
</evidence>
<evidence type="ECO:0000313" key="2">
    <source>
        <dbReference type="EMBL" id="MPU49469.1"/>
    </source>
</evidence>